<dbReference type="GO" id="GO:0051287">
    <property type="term" value="F:NAD binding"/>
    <property type="evidence" value="ECO:0007669"/>
    <property type="project" value="UniProtKB-UniRule"/>
</dbReference>
<dbReference type="PANTHER" id="PTHR30546:SF23">
    <property type="entry name" value="FLAVOPROTEIN-LIKE PROTEIN YCP4-RELATED"/>
    <property type="match status" value="1"/>
</dbReference>
<keyword evidence="5" id="KW-0521">NADP</keyword>
<keyword evidence="2 5" id="KW-0285">Flavoprotein</keyword>
<feature type="binding site" evidence="5">
    <location>
        <begin position="9"/>
        <end position="14"/>
    </location>
    <ligand>
        <name>FMN</name>
        <dbReference type="ChEBI" id="CHEBI:58210"/>
    </ligand>
</feature>
<dbReference type="Gene3D" id="3.40.50.360">
    <property type="match status" value="1"/>
</dbReference>
<evidence type="ECO:0000313" key="8">
    <source>
        <dbReference type="Proteomes" id="UP000295063"/>
    </source>
</evidence>
<dbReference type="EC" id="1.6.5.2" evidence="5"/>
<dbReference type="FunFam" id="3.40.50.360:FF:000001">
    <property type="entry name" value="NAD(P)H dehydrogenase (Quinone) FQR1-like"/>
    <property type="match status" value="1"/>
</dbReference>
<evidence type="ECO:0000259" key="6">
    <source>
        <dbReference type="PROSITE" id="PS50902"/>
    </source>
</evidence>
<keyword evidence="5" id="KW-0547">Nucleotide-binding</keyword>
<dbReference type="GO" id="GO:0050661">
    <property type="term" value="F:NADP binding"/>
    <property type="evidence" value="ECO:0007669"/>
    <property type="project" value="UniProtKB-UniRule"/>
</dbReference>
<reference evidence="7 8" key="1">
    <citation type="submission" date="2019-03" db="EMBL/GenBank/DDBJ databases">
        <title>Genomic Encyclopedia of Type Strains, Phase IV (KMG-IV): sequencing the most valuable type-strain genomes for metagenomic binning, comparative biology and taxonomic classification.</title>
        <authorList>
            <person name="Goeker M."/>
        </authorList>
    </citation>
    <scope>NUCLEOTIDE SEQUENCE [LARGE SCALE GENOMIC DNA]</scope>
    <source>
        <strain evidence="7 8">DSM 15969</strain>
    </source>
</reference>
<dbReference type="InterPro" id="IPR008254">
    <property type="entry name" value="Flavodoxin/NO_synth"/>
</dbReference>
<dbReference type="EMBL" id="SLUI01000002">
    <property type="protein sequence ID" value="TCL39286.1"/>
    <property type="molecule type" value="Genomic_DNA"/>
</dbReference>
<keyword evidence="3 5" id="KW-0288">FMN</keyword>
<keyword evidence="8" id="KW-1185">Reference proteome</keyword>
<protein>
    <recommendedName>
        <fullName evidence="5">NAD(P)H dehydrogenase (quinone)</fullName>
        <ecNumber evidence="5">1.6.5.2</ecNumber>
    </recommendedName>
    <alternativeName>
        <fullName evidence="5">NAD(P)H:quinone oxidoreductase</fullName>
        <shortName evidence="5">NQO</shortName>
    </alternativeName>
</protein>
<evidence type="ECO:0000256" key="2">
    <source>
        <dbReference type="ARBA" id="ARBA00022630"/>
    </source>
</evidence>
<name>A0A4R1Q9F4_9FIRM</name>
<organism evidence="7 8">
    <name type="scientific">Anaerospora hongkongensis</name>
    <dbReference type="NCBI Taxonomy" id="244830"/>
    <lineage>
        <taxon>Bacteria</taxon>
        <taxon>Bacillati</taxon>
        <taxon>Bacillota</taxon>
        <taxon>Negativicutes</taxon>
        <taxon>Selenomonadales</taxon>
        <taxon>Sporomusaceae</taxon>
        <taxon>Anaerospora</taxon>
    </lineage>
</organism>
<evidence type="ECO:0000256" key="1">
    <source>
        <dbReference type="ARBA" id="ARBA00006961"/>
    </source>
</evidence>
<dbReference type="GO" id="GO:0008753">
    <property type="term" value="F:NADPH dehydrogenase (quinone) activity"/>
    <property type="evidence" value="ECO:0007669"/>
    <property type="project" value="RHEA"/>
</dbReference>
<dbReference type="InterPro" id="IPR010089">
    <property type="entry name" value="Flavoprotein_WrbA-like"/>
</dbReference>
<evidence type="ECO:0000256" key="4">
    <source>
        <dbReference type="ARBA" id="ARBA00023002"/>
    </source>
</evidence>
<dbReference type="NCBIfam" id="TIGR01755">
    <property type="entry name" value="flav_wrbA"/>
    <property type="match status" value="1"/>
</dbReference>
<keyword evidence="5" id="KW-0520">NAD</keyword>
<accession>A0A4R1Q9F4</accession>
<dbReference type="Pfam" id="PF03358">
    <property type="entry name" value="FMN_red"/>
    <property type="match status" value="1"/>
</dbReference>
<gene>
    <name evidence="7" type="ORF">EV210_102200</name>
</gene>
<comment type="similarity">
    <text evidence="1 5">Belongs to the WrbA family.</text>
</comment>
<comment type="catalytic activity">
    <reaction evidence="5">
        <text>a quinone + NADPH + H(+) = a quinol + NADP(+)</text>
        <dbReference type="Rhea" id="RHEA:46164"/>
        <dbReference type="ChEBI" id="CHEBI:15378"/>
        <dbReference type="ChEBI" id="CHEBI:24646"/>
        <dbReference type="ChEBI" id="CHEBI:57783"/>
        <dbReference type="ChEBI" id="CHEBI:58349"/>
        <dbReference type="ChEBI" id="CHEBI:132124"/>
        <dbReference type="EC" id="1.6.5.2"/>
    </reaction>
</comment>
<dbReference type="GO" id="GO:0016020">
    <property type="term" value="C:membrane"/>
    <property type="evidence" value="ECO:0007669"/>
    <property type="project" value="TreeGrafter"/>
</dbReference>
<feature type="binding site" evidence="5">
    <location>
        <position position="11"/>
    </location>
    <ligand>
        <name>NAD(+)</name>
        <dbReference type="ChEBI" id="CHEBI:57540"/>
    </ligand>
</feature>
<comment type="caution">
    <text evidence="5">Lacks conserved residue(s) required for the propagation of feature annotation.</text>
</comment>
<dbReference type="AlphaFoldDB" id="A0A4R1Q9F4"/>
<dbReference type="SUPFAM" id="SSF52218">
    <property type="entry name" value="Flavoproteins"/>
    <property type="match status" value="1"/>
</dbReference>
<feature type="domain" description="Flavodoxin-like" evidence="6">
    <location>
        <begin position="3"/>
        <end position="194"/>
    </location>
</feature>
<feature type="binding site" evidence="5">
    <location>
        <begin position="82"/>
        <end position="84"/>
    </location>
    <ligand>
        <name>FMN</name>
        <dbReference type="ChEBI" id="CHEBI:58210"/>
    </ligand>
</feature>
<evidence type="ECO:0000256" key="5">
    <source>
        <dbReference type="HAMAP-Rule" id="MF_01017"/>
    </source>
</evidence>
<dbReference type="RefSeq" id="WP_132075568.1">
    <property type="nucleotide sequence ID" value="NZ_DAIMLW010000193.1"/>
</dbReference>
<comment type="caution">
    <text evidence="7">The sequence shown here is derived from an EMBL/GenBank/DDBJ whole genome shotgun (WGS) entry which is preliminary data.</text>
</comment>
<dbReference type="HAMAP" id="MF_01017">
    <property type="entry name" value="NQOR"/>
    <property type="match status" value="1"/>
</dbReference>
<dbReference type="PANTHER" id="PTHR30546">
    <property type="entry name" value="FLAVODOXIN-RELATED PROTEIN WRBA-RELATED"/>
    <property type="match status" value="1"/>
</dbReference>
<comment type="cofactor">
    <cofactor evidence="5">
        <name>FMN</name>
        <dbReference type="ChEBI" id="CHEBI:58210"/>
    </cofactor>
    <text evidence="5">Binds 1 FMN per monomer.</text>
</comment>
<dbReference type="NCBIfam" id="NF002999">
    <property type="entry name" value="PRK03767.1"/>
    <property type="match status" value="1"/>
</dbReference>
<sequence>MKVLVVYYSMYGHVHQMAEAIAAGVREEAGAEAILRRVPETLPVEVLEKMGAVEAQKAFAHIPVCTVEELVSADAIIFGTPTRFGNMCGQMRQFLDATGQLWAKGALVGKVGSVFASTATQHGGQESTLLSFHITLLHHGMLIAGLPYTYPGQSTIDEMTGGSPYGATTIAGGQGQRQPSENELAGARFQGKYVAGIAAKLKK</sequence>
<feature type="binding site" evidence="5">
    <location>
        <position position="102"/>
    </location>
    <ligand>
        <name>substrate</name>
    </ligand>
</feature>
<feature type="binding site" evidence="5">
    <location>
        <position position="138"/>
    </location>
    <ligand>
        <name>FMN</name>
        <dbReference type="ChEBI" id="CHEBI:58210"/>
    </ligand>
</feature>
<dbReference type="GO" id="GO:0050660">
    <property type="term" value="F:flavin adenine dinucleotide binding"/>
    <property type="evidence" value="ECO:0007669"/>
    <property type="project" value="UniProtKB-UniRule"/>
</dbReference>
<proteinExistence type="inferred from homology"/>
<dbReference type="Proteomes" id="UP000295063">
    <property type="component" value="Unassembled WGS sequence"/>
</dbReference>
<dbReference type="PROSITE" id="PS50902">
    <property type="entry name" value="FLAVODOXIN_LIKE"/>
    <property type="match status" value="1"/>
</dbReference>
<keyword evidence="4 5" id="KW-0560">Oxidoreductase</keyword>
<dbReference type="InterPro" id="IPR005025">
    <property type="entry name" value="FMN_Rdtase-like_dom"/>
</dbReference>
<dbReference type="GO" id="GO:0050136">
    <property type="term" value="F:NADH dehydrogenase (quinone) (non-electrogenic) activity"/>
    <property type="evidence" value="ECO:0007669"/>
    <property type="project" value="RHEA"/>
</dbReference>
<evidence type="ECO:0000313" key="7">
    <source>
        <dbReference type="EMBL" id="TCL39286.1"/>
    </source>
</evidence>
<dbReference type="GO" id="GO:0010181">
    <property type="term" value="F:FMN binding"/>
    <property type="evidence" value="ECO:0007669"/>
    <property type="project" value="InterPro"/>
</dbReference>
<dbReference type="OrthoDB" id="9801479at2"/>
<dbReference type="InterPro" id="IPR037513">
    <property type="entry name" value="NQO"/>
</dbReference>
<comment type="catalytic activity">
    <reaction evidence="5">
        <text>a quinone + NADH + H(+) = a quinol + NAD(+)</text>
        <dbReference type="Rhea" id="RHEA:46160"/>
        <dbReference type="ChEBI" id="CHEBI:15378"/>
        <dbReference type="ChEBI" id="CHEBI:24646"/>
        <dbReference type="ChEBI" id="CHEBI:57540"/>
        <dbReference type="ChEBI" id="CHEBI:57945"/>
        <dbReference type="ChEBI" id="CHEBI:132124"/>
        <dbReference type="EC" id="1.6.5.2"/>
    </reaction>
</comment>
<evidence type="ECO:0000256" key="3">
    <source>
        <dbReference type="ARBA" id="ARBA00022643"/>
    </source>
</evidence>
<dbReference type="InterPro" id="IPR029039">
    <property type="entry name" value="Flavoprotein-like_sf"/>
</dbReference>